<dbReference type="Pfam" id="PF00172">
    <property type="entry name" value="Zn_clus"/>
    <property type="match status" value="1"/>
</dbReference>
<evidence type="ECO:0000256" key="1">
    <source>
        <dbReference type="ARBA" id="ARBA00004123"/>
    </source>
</evidence>
<dbReference type="SMART" id="SM00906">
    <property type="entry name" value="Fungal_trans"/>
    <property type="match status" value="1"/>
</dbReference>
<dbReference type="Pfam" id="PF04082">
    <property type="entry name" value="Fungal_trans"/>
    <property type="match status" value="1"/>
</dbReference>
<dbReference type="KEGG" id="spaa:SPAPADRAFT_145660"/>
<evidence type="ECO:0000313" key="7">
    <source>
        <dbReference type="EMBL" id="EGW34959.1"/>
    </source>
</evidence>
<dbReference type="GO" id="GO:0000981">
    <property type="term" value="F:DNA-binding transcription factor activity, RNA polymerase II-specific"/>
    <property type="evidence" value="ECO:0007669"/>
    <property type="project" value="InterPro"/>
</dbReference>
<dbReference type="InParanoid" id="G3AFH0"/>
<proteinExistence type="predicted"/>
<feature type="domain" description="Zn(2)-C6 fungal-type" evidence="6">
    <location>
        <begin position="20"/>
        <end position="52"/>
    </location>
</feature>
<keyword evidence="7" id="KW-0862">Zinc</keyword>
<dbReference type="STRING" id="619300.G3AFH0"/>
<organism evidence="8">
    <name type="scientific">Spathaspora passalidarum (strain NRRL Y-27907 / 11-Y1)</name>
    <dbReference type="NCBI Taxonomy" id="619300"/>
    <lineage>
        <taxon>Eukaryota</taxon>
        <taxon>Fungi</taxon>
        <taxon>Dikarya</taxon>
        <taxon>Ascomycota</taxon>
        <taxon>Saccharomycotina</taxon>
        <taxon>Pichiomycetes</taxon>
        <taxon>Debaryomycetaceae</taxon>
        <taxon>Spathaspora</taxon>
    </lineage>
</organism>
<dbReference type="SMART" id="SM00066">
    <property type="entry name" value="GAL4"/>
    <property type="match status" value="1"/>
</dbReference>
<dbReference type="HOGENOM" id="CLU_006926_1_1_1"/>
<dbReference type="eggNOG" id="ENOG502RZ2S">
    <property type="taxonomic scope" value="Eukaryota"/>
</dbReference>
<evidence type="ECO:0000256" key="3">
    <source>
        <dbReference type="ARBA" id="ARBA00023125"/>
    </source>
</evidence>
<dbReference type="GO" id="GO:0008270">
    <property type="term" value="F:zinc ion binding"/>
    <property type="evidence" value="ECO:0007669"/>
    <property type="project" value="UniProtKB-KW"/>
</dbReference>
<dbReference type="GO" id="GO:0006351">
    <property type="term" value="P:DNA-templated transcription"/>
    <property type="evidence" value="ECO:0007669"/>
    <property type="project" value="InterPro"/>
</dbReference>
<keyword evidence="8" id="KW-1185">Reference proteome</keyword>
<accession>G3AFH0</accession>
<evidence type="ECO:0000256" key="4">
    <source>
        <dbReference type="ARBA" id="ARBA00023242"/>
    </source>
</evidence>
<keyword evidence="7" id="KW-0863">Zinc-finger</keyword>
<dbReference type="InterPro" id="IPR036864">
    <property type="entry name" value="Zn2-C6_fun-type_DNA-bd_sf"/>
</dbReference>
<dbReference type="OMA" id="NDTESMY"/>
<dbReference type="PANTHER" id="PTHR46910:SF3">
    <property type="entry name" value="HALOTOLERANCE PROTEIN 9-RELATED"/>
    <property type="match status" value="1"/>
</dbReference>
<name>G3AFH0_SPAPN</name>
<evidence type="ECO:0000256" key="2">
    <source>
        <dbReference type="ARBA" id="ARBA00022723"/>
    </source>
</evidence>
<sequence>MSGNIQKPKPLKVFGRSHYACTRCKVSKIKCSGERPACANCKSINKGDACVYPTKDRKIVIMESDLNKLHDRVEYLESIIASSNPSHTTEPERAPLNTTTVGTSASHSYPSMSTIGSTKKIPVSGNVINGIELVNFYAPEFDDYDLQYNLLLACQNKLPERTYALNLVNKVYFTYNQEFYLLAIQEFLDLTNDIYALFDGLQQEQQQQTSGQPQTHQNSEPPLRSITQISLCYFFILIAFGEQLLNVKTDENKYPGMEYYLLAEHLFRLTRSDLDITFMQSSLLLGLYSVNLARYNIAYNYLGIAARSAVAQGYHRQRDIPGNKSPEEYRELRIFAERSKRLWWTIFVIDSLWAAKTENFQYTDTDVDLPTENTFDLGDSFDGTILETNVHLTKYVTKFVRLIYGPNIRTFSVNYINTNQFNQKLLLKNILTSSSDLIKNFEFPLLSKFRGIDYVNDGSRMLANLLLRYHQLNILLTKPLLSLATDPSSSELLENYHDIEATIAKGMFVSCSTIDIVARLYTCQKIFVLGYWDSHHLFSSLMMLIIAGLRGKVYPQVNKAIALLKYLAGMGNINANTYVKKLNDISYELQCSGIAFKLDLSVTVDTIDFDKNDYYKNPPSTKPQSNYLFEARTAVPYLPEAYADTIEGINTFLSSSHGISINDKSRDFYMSIINHIQGWEN</sequence>
<dbReference type="InterPro" id="IPR050987">
    <property type="entry name" value="AtrR-like"/>
</dbReference>
<dbReference type="InterPro" id="IPR007219">
    <property type="entry name" value="XnlR_reg_dom"/>
</dbReference>
<dbReference type="GO" id="GO:0003677">
    <property type="term" value="F:DNA binding"/>
    <property type="evidence" value="ECO:0007669"/>
    <property type="project" value="UniProtKB-KW"/>
</dbReference>
<dbReference type="Proteomes" id="UP000000709">
    <property type="component" value="Unassembled WGS sequence"/>
</dbReference>
<dbReference type="PROSITE" id="PS50048">
    <property type="entry name" value="ZN2_CY6_FUNGAL_2"/>
    <property type="match status" value="1"/>
</dbReference>
<dbReference type="PANTHER" id="PTHR46910">
    <property type="entry name" value="TRANSCRIPTION FACTOR PDR1"/>
    <property type="match status" value="1"/>
</dbReference>
<evidence type="ECO:0000313" key="8">
    <source>
        <dbReference type="Proteomes" id="UP000000709"/>
    </source>
</evidence>
<dbReference type="InterPro" id="IPR001138">
    <property type="entry name" value="Zn2Cys6_DnaBD"/>
</dbReference>
<dbReference type="Gene3D" id="4.10.240.10">
    <property type="entry name" value="Zn(2)-C6 fungal-type DNA-binding domain"/>
    <property type="match status" value="1"/>
</dbReference>
<dbReference type="OrthoDB" id="3266505at2759"/>
<dbReference type="CDD" id="cd00067">
    <property type="entry name" value="GAL4"/>
    <property type="match status" value="1"/>
</dbReference>
<evidence type="ECO:0000256" key="5">
    <source>
        <dbReference type="SAM" id="MobiDB-lite"/>
    </source>
</evidence>
<dbReference type="SUPFAM" id="SSF57701">
    <property type="entry name" value="Zn2/Cys6 DNA-binding domain"/>
    <property type="match status" value="1"/>
</dbReference>
<gene>
    <name evidence="7" type="ORF">SPAPADRAFT_145660</name>
</gene>
<dbReference type="GO" id="GO:0005634">
    <property type="term" value="C:nucleus"/>
    <property type="evidence" value="ECO:0007669"/>
    <property type="project" value="UniProtKB-SubCell"/>
</dbReference>
<protein>
    <submittedName>
        <fullName evidence="7">Zinc-finger protein</fullName>
    </submittedName>
</protein>
<dbReference type="CDD" id="cd12148">
    <property type="entry name" value="fungal_TF_MHR"/>
    <property type="match status" value="1"/>
</dbReference>
<keyword evidence="2" id="KW-0479">Metal-binding</keyword>
<dbReference type="GeneID" id="18870695"/>
<comment type="subcellular location">
    <subcellularLocation>
        <location evidence="1">Nucleus</location>
    </subcellularLocation>
</comment>
<dbReference type="RefSeq" id="XP_007372371.1">
    <property type="nucleotide sequence ID" value="XM_007372309.1"/>
</dbReference>
<dbReference type="AlphaFoldDB" id="G3AFH0"/>
<keyword evidence="3" id="KW-0238">DNA-binding</keyword>
<feature type="region of interest" description="Disordered" evidence="5">
    <location>
        <begin position="83"/>
        <end position="109"/>
    </location>
</feature>
<dbReference type="PROSITE" id="PS00463">
    <property type="entry name" value="ZN2_CY6_FUNGAL_1"/>
    <property type="match status" value="1"/>
</dbReference>
<reference evidence="7 8" key="1">
    <citation type="journal article" date="2011" name="Proc. Natl. Acad. Sci. U.S.A.">
        <title>Comparative genomics of xylose-fermenting fungi for enhanced biofuel production.</title>
        <authorList>
            <person name="Wohlbach D.J."/>
            <person name="Kuo A."/>
            <person name="Sato T.K."/>
            <person name="Potts K.M."/>
            <person name="Salamov A.A."/>
            <person name="LaButti K.M."/>
            <person name="Sun H."/>
            <person name="Clum A."/>
            <person name="Pangilinan J.L."/>
            <person name="Lindquist E.A."/>
            <person name="Lucas S."/>
            <person name="Lapidus A."/>
            <person name="Jin M."/>
            <person name="Gunawan C."/>
            <person name="Balan V."/>
            <person name="Dale B.E."/>
            <person name="Jeffries T.W."/>
            <person name="Zinkel R."/>
            <person name="Barry K.W."/>
            <person name="Grigoriev I.V."/>
            <person name="Gasch A.P."/>
        </authorList>
    </citation>
    <scope>NUCLEOTIDE SEQUENCE [LARGE SCALE GENOMIC DNA]</scope>
    <source>
        <strain evidence="8">NRRL Y-27907 / 11-Y1</strain>
    </source>
</reference>
<dbReference type="EMBL" id="GL996499">
    <property type="protein sequence ID" value="EGW34959.1"/>
    <property type="molecule type" value="Genomic_DNA"/>
</dbReference>
<feature type="compositionally biased region" description="Polar residues" evidence="5">
    <location>
        <begin position="96"/>
        <end position="109"/>
    </location>
</feature>
<evidence type="ECO:0000259" key="6">
    <source>
        <dbReference type="PROSITE" id="PS50048"/>
    </source>
</evidence>
<keyword evidence="4" id="KW-0539">Nucleus</keyword>